<evidence type="ECO:0000313" key="1">
    <source>
        <dbReference type="EMBL" id="GDY44635.1"/>
    </source>
</evidence>
<name>A0A4D4K6T0_9ACTN</name>
<dbReference type="EMBL" id="BJHV01000001">
    <property type="protein sequence ID" value="GDY44635.1"/>
    <property type="molecule type" value="Genomic_DNA"/>
</dbReference>
<keyword evidence="2" id="KW-1185">Reference proteome</keyword>
<dbReference type="AlphaFoldDB" id="A0A4D4K6T0"/>
<accession>A0A4D4K6T0</accession>
<evidence type="ECO:0000313" key="2">
    <source>
        <dbReference type="Proteomes" id="UP000299290"/>
    </source>
</evidence>
<sequence>MEQQAADRGVVRTALALGYVDATLLEPQLVGVRYGRGRGCRRGCPGVRGSWARGRLRRMGGRGRLRVLGRLRVVGRLRGVGRLRVVGRGLRILRWCLRVSRL</sequence>
<gene>
    <name evidence="1" type="ORF">SANT12839_055170</name>
</gene>
<reference evidence="1 2" key="1">
    <citation type="journal article" date="2020" name="Int. J. Syst. Evol. Microbiol.">
        <title>Reclassification of Streptomyces castelarensis and Streptomyces sporoclivatus as later heterotypic synonyms of Streptomyces antimycoticus.</title>
        <authorList>
            <person name="Komaki H."/>
            <person name="Tamura T."/>
        </authorList>
    </citation>
    <scope>NUCLEOTIDE SEQUENCE [LARGE SCALE GENOMIC DNA]</scope>
    <source>
        <strain evidence="1 2">NBRC 12839</strain>
    </source>
</reference>
<dbReference type="Proteomes" id="UP000299290">
    <property type="component" value="Unassembled WGS sequence"/>
</dbReference>
<comment type="caution">
    <text evidence="1">The sequence shown here is derived from an EMBL/GenBank/DDBJ whole genome shotgun (WGS) entry which is preliminary data.</text>
</comment>
<protein>
    <submittedName>
        <fullName evidence="1">Uncharacterized protein</fullName>
    </submittedName>
</protein>
<organism evidence="1 2">
    <name type="scientific">Streptomyces antimycoticus</name>
    <dbReference type="NCBI Taxonomy" id="68175"/>
    <lineage>
        <taxon>Bacteria</taxon>
        <taxon>Bacillati</taxon>
        <taxon>Actinomycetota</taxon>
        <taxon>Actinomycetes</taxon>
        <taxon>Kitasatosporales</taxon>
        <taxon>Streptomycetaceae</taxon>
        <taxon>Streptomyces</taxon>
        <taxon>Streptomyces violaceusniger group</taxon>
    </lineage>
</organism>
<proteinExistence type="predicted"/>